<comment type="caution">
    <text evidence="1">The sequence shown here is derived from an EMBL/GenBank/DDBJ whole genome shotgun (WGS) entry which is preliminary data.</text>
</comment>
<protein>
    <submittedName>
        <fullName evidence="1">Uncharacterized protein</fullName>
    </submittedName>
</protein>
<dbReference type="Proteomes" id="UP001144978">
    <property type="component" value="Unassembled WGS sequence"/>
</dbReference>
<gene>
    <name evidence="1" type="ORF">NUW54_g11859</name>
</gene>
<dbReference type="EMBL" id="JANSHE010004797">
    <property type="protein sequence ID" value="KAJ2974662.1"/>
    <property type="molecule type" value="Genomic_DNA"/>
</dbReference>
<name>A0ACC1N5V0_9APHY</name>
<accession>A0ACC1N5V0</accession>
<organism evidence="1 2">
    <name type="scientific">Trametes sanguinea</name>
    <dbReference type="NCBI Taxonomy" id="158606"/>
    <lineage>
        <taxon>Eukaryota</taxon>
        <taxon>Fungi</taxon>
        <taxon>Dikarya</taxon>
        <taxon>Basidiomycota</taxon>
        <taxon>Agaricomycotina</taxon>
        <taxon>Agaricomycetes</taxon>
        <taxon>Polyporales</taxon>
        <taxon>Polyporaceae</taxon>
        <taxon>Trametes</taxon>
    </lineage>
</organism>
<evidence type="ECO:0000313" key="1">
    <source>
        <dbReference type="EMBL" id="KAJ2974662.1"/>
    </source>
</evidence>
<keyword evidence="2" id="KW-1185">Reference proteome</keyword>
<reference evidence="1" key="1">
    <citation type="submission" date="2022-08" db="EMBL/GenBank/DDBJ databases">
        <title>Genome Sequence of Pycnoporus sanguineus.</title>
        <authorList>
            <person name="Buettner E."/>
        </authorList>
    </citation>
    <scope>NUCLEOTIDE SEQUENCE</scope>
    <source>
        <strain evidence="1">CG-C14</strain>
    </source>
</reference>
<sequence>MALHYKASGCCSSLPYNRSAPLLLARYTSTRTLSYSIHTYDMKQNGPSTATTSASAPSRMITRSMTKAQLLGDIANTAPVAGGSLAAHPSNATLPDSGNSTIVEDDSVSAKYVSKSATRRTRREVTSVNHQARPRKAPFEDIPFKVRISAYCLIMPQSHGHPADGRQSAGSYTASRGVALGIREGSLSTQLCTQADFIWFYIISSAAGAATTAHNPVVRSQ</sequence>
<evidence type="ECO:0000313" key="2">
    <source>
        <dbReference type="Proteomes" id="UP001144978"/>
    </source>
</evidence>
<proteinExistence type="predicted"/>